<reference evidence="6 7" key="1">
    <citation type="journal article" date="2017" name="Curr. Biol.">
        <title>Genome architecture and evolution of a unichromosomal asexual nematode.</title>
        <authorList>
            <person name="Fradin H."/>
            <person name="Zegar C."/>
            <person name="Gutwein M."/>
            <person name="Lucas J."/>
            <person name="Kovtun M."/>
            <person name="Corcoran D."/>
            <person name="Baugh L.R."/>
            <person name="Kiontke K."/>
            <person name="Gunsalus K."/>
            <person name="Fitch D.H."/>
            <person name="Piano F."/>
        </authorList>
    </citation>
    <scope>NUCLEOTIDE SEQUENCE [LARGE SCALE GENOMIC DNA]</scope>
    <source>
        <strain evidence="6">PF1309</strain>
    </source>
</reference>
<evidence type="ECO:0000313" key="6">
    <source>
        <dbReference type="EMBL" id="PAV65382.1"/>
    </source>
</evidence>
<keyword evidence="4 5" id="KW-0732">Signal</keyword>
<keyword evidence="7" id="KW-1185">Reference proteome</keyword>
<dbReference type="GO" id="GO:0005576">
    <property type="term" value="C:extracellular region"/>
    <property type="evidence" value="ECO:0007669"/>
    <property type="project" value="UniProtKB-SubCell"/>
</dbReference>
<dbReference type="Proteomes" id="UP000218231">
    <property type="component" value="Unassembled WGS sequence"/>
</dbReference>
<dbReference type="GO" id="GO:0009986">
    <property type="term" value="C:cell surface"/>
    <property type="evidence" value="ECO:0007669"/>
    <property type="project" value="InterPro"/>
</dbReference>
<dbReference type="InterPro" id="IPR001534">
    <property type="entry name" value="Transthyretin-like"/>
</dbReference>
<dbReference type="PANTHER" id="PTHR21700:SF28">
    <property type="entry name" value="TRANSTHYRETIN-LIKE FAMILY PROTEIN"/>
    <property type="match status" value="1"/>
</dbReference>
<organism evidence="6 7">
    <name type="scientific">Diploscapter pachys</name>
    <dbReference type="NCBI Taxonomy" id="2018661"/>
    <lineage>
        <taxon>Eukaryota</taxon>
        <taxon>Metazoa</taxon>
        <taxon>Ecdysozoa</taxon>
        <taxon>Nematoda</taxon>
        <taxon>Chromadorea</taxon>
        <taxon>Rhabditida</taxon>
        <taxon>Rhabditina</taxon>
        <taxon>Rhabditomorpha</taxon>
        <taxon>Rhabditoidea</taxon>
        <taxon>Rhabditidae</taxon>
        <taxon>Diploscapter</taxon>
    </lineage>
</organism>
<keyword evidence="3" id="KW-0964">Secreted</keyword>
<evidence type="ECO:0000256" key="1">
    <source>
        <dbReference type="ARBA" id="ARBA00004613"/>
    </source>
</evidence>
<comment type="subcellular location">
    <subcellularLocation>
        <location evidence="1">Secreted</location>
    </subcellularLocation>
</comment>
<name>A0A2A2JUW6_9BILA</name>
<gene>
    <name evidence="6" type="ORF">WR25_19306</name>
</gene>
<dbReference type="OrthoDB" id="5772578at2759"/>
<dbReference type="Gene3D" id="2.60.40.3330">
    <property type="match status" value="1"/>
</dbReference>
<comment type="similarity">
    <text evidence="2">Belongs to the nematode transthyretin-like family.</text>
</comment>
<dbReference type="InterPro" id="IPR038479">
    <property type="entry name" value="Transthyretin-like_sf"/>
</dbReference>
<evidence type="ECO:0000256" key="5">
    <source>
        <dbReference type="SAM" id="SignalP"/>
    </source>
</evidence>
<evidence type="ECO:0000313" key="7">
    <source>
        <dbReference type="Proteomes" id="UP000218231"/>
    </source>
</evidence>
<dbReference type="EMBL" id="LIAE01010209">
    <property type="protein sequence ID" value="PAV65382.1"/>
    <property type="molecule type" value="Genomic_DNA"/>
</dbReference>
<dbReference type="PANTHER" id="PTHR21700">
    <property type="entry name" value="TRANSTHYRETIN-LIKE FAMILY PROTEIN-RELATED"/>
    <property type="match status" value="1"/>
</dbReference>
<dbReference type="Pfam" id="PF01060">
    <property type="entry name" value="TTR-52"/>
    <property type="match status" value="1"/>
</dbReference>
<comment type="caution">
    <text evidence="6">The sequence shown here is derived from an EMBL/GenBank/DDBJ whole genome shotgun (WGS) entry which is preliminary data.</text>
</comment>
<evidence type="ECO:0000256" key="4">
    <source>
        <dbReference type="ARBA" id="ARBA00022729"/>
    </source>
</evidence>
<feature type="chain" id="PRO_5012268493" description="Transthyretin-like family protein" evidence="5">
    <location>
        <begin position="23"/>
        <end position="144"/>
    </location>
</feature>
<protein>
    <recommendedName>
        <fullName evidence="8">Transthyretin-like family protein</fullName>
    </recommendedName>
</protein>
<feature type="signal peptide" evidence="5">
    <location>
        <begin position="1"/>
        <end position="22"/>
    </location>
</feature>
<proteinExistence type="inferred from homology"/>
<evidence type="ECO:0000256" key="2">
    <source>
        <dbReference type="ARBA" id="ARBA00010112"/>
    </source>
</evidence>
<evidence type="ECO:0008006" key="8">
    <source>
        <dbReference type="Google" id="ProtNLM"/>
    </source>
</evidence>
<sequence length="144" mass="16063">MTCHQFLSIFIIFISKSYLSEAIGRTQSTGVTGKLICDDGPAANVLIKLYEHDKLTPDELMDSTTTDSDGNFKLSGSADEISSIEPKINIYHDCNDGIKPCQRRVTIFIPMSYVQNVKTPSKFYDLGTMQLSAVYPDESRDCLH</sequence>
<accession>A0A2A2JUW6</accession>
<evidence type="ECO:0000256" key="3">
    <source>
        <dbReference type="ARBA" id="ARBA00022525"/>
    </source>
</evidence>
<dbReference type="AlphaFoldDB" id="A0A2A2JUW6"/>